<feature type="compositionally biased region" description="Basic and acidic residues" evidence="1">
    <location>
        <begin position="129"/>
        <end position="149"/>
    </location>
</feature>
<keyword evidence="3" id="KW-1185">Reference proteome</keyword>
<accession>A0ABN8ZHB2</accession>
<name>A0ABN8ZHB2_RANTA</name>
<dbReference type="EMBL" id="OX459969">
    <property type="protein sequence ID" value="CAI9173297.1"/>
    <property type="molecule type" value="Genomic_DNA"/>
</dbReference>
<proteinExistence type="predicted"/>
<evidence type="ECO:0000313" key="3">
    <source>
        <dbReference type="Proteomes" id="UP001176941"/>
    </source>
</evidence>
<gene>
    <name evidence="2" type="ORF">MRATA1EN1_LOCUS22259</name>
</gene>
<organism evidence="2 3">
    <name type="scientific">Rangifer tarandus platyrhynchus</name>
    <name type="common">Svalbard reindeer</name>
    <dbReference type="NCBI Taxonomy" id="3082113"/>
    <lineage>
        <taxon>Eukaryota</taxon>
        <taxon>Metazoa</taxon>
        <taxon>Chordata</taxon>
        <taxon>Craniata</taxon>
        <taxon>Vertebrata</taxon>
        <taxon>Euteleostomi</taxon>
        <taxon>Mammalia</taxon>
        <taxon>Eutheria</taxon>
        <taxon>Laurasiatheria</taxon>
        <taxon>Artiodactyla</taxon>
        <taxon>Ruminantia</taxon>
        <taxon>Pecora</taxon>
        <taxon>Cervidae</taxon>
        <taxon>Odocoileinae</taxon>
        <taxon>Rangifer</taxon>
    </lineage>
</organism>
<feature type="region of interest" description="Disordered" evidence="1">
    <location>
        <begin position="104"/>
        <end position="155"/>
    </location>
</feature>
<dbReference type="Proteomes" id="UP001176941">
    <property type="component" value="Chromosome 33"/>
</dbReference>
<evidence type="ECO:0000313" key="2">
    <source>
        <dbReference type="EMBL" id="CAI9173297.1"/>
    </source>
</evidence>
<sequence>MLRGSTVHAGCHAAGKAELKDRRVRSAFYHERWAPAYITTLRWTGSVLSKQVENGGLTQKGGASAGEPGVMATRAAPGPDSEDVLPVVALRCPVSPLTVEGCSEYPWFQTPASPGRDGIRTGSGGCEQPTRECTGRRSPDGPRHPEPSAEQRLCA</sequence>
<protein>
    <submittedName>
        <fullName evidence="2">Uncharacterized protein</fullName>
    </submittedName>
</protein>
<feature type="region of interest" description="Disordered" evidence="1">
    <location>
        <begin position="55"/>
        <end position="81"/>
    </location>
</feature>
<evidence type="ECO:0000256" key="1">
    <source>
        <dbReference type="SAM" id="MobiDB-lite"/>
    </source>
</evidence>
<reference evidence="2" key="1">
    <citation type="submission" date="2023-04" db="EMBL/GenBank/DDBJ databases">
        <authorList>
            <consortium name="ELIXIR-Norway"/>
        </authorList>
    </citation>
    <scope>NUCLEOTIDE SEQUENCE [LARGE SCALE GENOMIC DNA]</scope>
</reference>